<dbReference type="RefSeq" id="WP_011720150.1">
    <property type="nucleotide sequence ID" value="NC_008578.1"/>
</dbReference>
<dbReference type="KEGG" id="ace:Acel_1315"/>
<accession>A0LUH7</accession>
<sequence>MIGLIRRVVRRHGAPDSGAAMILVLAMILMVAAATTLAVGAVIVNTQGASLDRMRVQSVDAAEAGIDVAYATLQASSGTTVPCQLSQTLGSRGSYTVTLTYYASYPPASNQVIPCSPNSGLTQIPQSVLIRSTGTSPAGYNGSASGGTRTMEALLRLSTAPMAAFGFDKAIFSNSNLQMTNQVTVTSTSSLTANVYTNGNFQCNSNPNVAGSVYTQGTAYLTNSCVVQGDVWAASTVTADSTPTIGGQVRSSTSGAKLQSTVKINGDIILAGTLTITDGKSLPIANWKGGVSTGVTGMPLPPQLTLPVVTWPVNLSDWNNGLGETFTMVDWQTWVATHAPNAPSWSQVFPKNGGTTYACTITSDSYSLNGPLVLPSTPTILNAYTDGCSSTGIGTTGNSTTIKVYADTAIFASSFTLSKVTIQSGDGKPHKLWIIVPWVNNTNGSCTNSGVDQNQSINTNTYLTIDPLLTTLMYTPGGYSGNNTVTMTGQLYACTLNIARNTLNLTYVPLGVPGAKLSVAQTYHVDVVYIREVGN</sequence>
<dbReference type="AlphaFoldDB" id="A0LUH7"/>
<dbReference type="eggNOG" id="COG4726">
    <property type="taxonomic scope" value="Bacteria"/>
</dbReference>
<keyword evidence="1" id="KW-1133">Transmembrane helix</keyword>
<reference evidence="2 3" key="1">
    <citation type="journal article" date="2009" name="Genome Res.">
        <title>Complete genome of the cellulolytic thermophile Acidothermus cellulolyticus 11B provides insights into its ecophysiological and evolutionary adaptations.</title>
        <authorList>
            <person name="Barabote R.D."/>
            <person name="Xie G."/>
            <person name="Leu D.H."/>
            <person name="Normand P."/>
            <person name="Necsulea A."/>
            <person name="Daubin V."/>
            <person name="Medigue C."/>
            <person name="Adney W.S."/>
            <person name="Xu X.C."/>
            <person name="Lapidus A."/>
            <person name="Parales R.E."/>
            <person name="Detter C."/>
            <person name="Pujic P."/>
            <person name="Bruce D."/>
            <person name="Lavire C."/>
            <person name="Challacombe J.F."/>
            <person name="Brettin T.S."/>
            <person name="Berry A.M."/>
        </authorList>
    </citation>
    <scope>NUCLEOTIDE SEQUENCE [LARGE SCALE GENOMIC DNA]</scope>
    <source>
        <strain evidence="3">ATCC 43068 / DSM 8971 / 11B</strain>
    </source>
</reference>
<gene>
    <name evidence="2" type="ordered locus">Acel_1315</name>
</gene>
<keyword evidence="1" id="KW-0472">Membrane</keyword>
<dbReference type="Proteomes" id="UP000008221">
    <property type="component" value="Chromosome"/>
</dbReference>
<dbReference type="OrthoDB" id="5137130at2"/>
<evidence type="ECO:0000313" key="2">
    <source>
        <dbReference type="EMBL" id="ABK53087.1"/>
    </source>
</evidence>
<dbReference type="STRING" id="351607.Acel_1315"/>
<keyword evidence="1" id="KW-0812">Transmembrane</keyword>
<protein>
    <submittedName>
        <fullName evidence="2">Uncharacterized protein</fullName>
    </submittedName>
</protein>
<dbReference type="InParanoid" id="A0LUH7"/>
<proteinExistence type="predicted"/>
<name>A0LUH7_ACIC1</name>
<evidence type="ECO:0000313" key="3">
    <source>
        <dbReference type="Proteomes" id="UP000008221"/>
    </source>
</evidence>
<organism evidence="2 3">
    <name type="scientific">Acidothermus cellulolyticus (strain ATCC 43068 / DSM 8971 / 11B)</name>
    <dbReference type="NCBI Taxonomy" id="351607"/>
    <lineage>
        <taxon>Bacteria</taxon>
        <taxon>Bacillati</taxon>
        <taxon>Actinomycetota</taxon>
        <taxon>Actinomycetes</taxon>
        <taxon>Acidothermales</taxon>
        <taxon>Acidothermaceae</taxon>
        <taxon>Acidothermus</taxon>
    </lineage>
</organism>
<keyword evidence="3" id="KW-1185">Reference proteome</keyword>
<dbReference type="EMBL" id="CP000481">
    <property type="protein sequence ID" value="ABK53087.1"/>
    <property type="molecule type" value="Genomic_DNA"/>
</dbReference>
<dbReference type="HOGENOM" id="CLU_520427_0_0_11"/>
<feature type="transmembrane region" description="Helical" evidence="1">
    <location>
        <begin position="21"/>
        <end position="44"/>
    </location>
</feature>
<evidence type="ECO:0000256" key="1">
    <source>
        <dbReference type="SAM" id="Phobius"/>
    </source>
</evidence>